<proteinExistence type="predicted"/>
<dbReference type="Proteomes" id="UP001440612">
    <property type="component" value="Chromosome"/>
</dbReference>
<dbReference type="Pfam" id="PF07687">
    <property type="entry name" value="M20_dimer"/>
    <property type="match status" value="1"/>
</dbReference>
<evidence type="ECO:0000313" key="3">
    <source>
        <dbReference type="EMBL" id="WZC49080.1"/>
    </source>
</evidence>
<dbReference type="PIRSF" id="PIRSF005962">
    <property type="entry name" value="Pept_M20D_amidohydro"/>
    <property type="match status" value="1"/>
</dbReference>
<dbReference type="InterPro" id="IPR036264">
    <property type="entry name" value="Bact_exopeptidase_dim_dom"/>
</dbReference>
<gene>
    <name evidence="3" type="ORF">AABB29_20000</name>
</gene>
<dbReference type="Gene3D" id="3.40.630.10">
    <property type="entry name" value="Zn peptidases"/>
    <property type="match status" value="1"/>
</dbReference>
<accession>A0ABZ2V4I8</accession>
<sequence length="406" mass="43383">MPVASVQPVVTGIIPQIADYAGDLTSWRQHLHAHPELDLACHATADFVVARLKEFGITMIHRGLAETGVIALIDGQGDGPTIGLRADMDALPIHEETSAAWISKRPGVMHACGHDGHTTMLLGAARYLAAHRNFRGRVALIFQPGEELSGGGRIMVEAGVFDRFAISEVYALHTLPGKALGSFHTRSGPFLASVDDFRFDVQGQGGHVGYPDLCRNPITQLAPLIKGVSKIESELSTKHGPGVVACTVAQAGEATNVVPDSAMLTGSVRTQSAAFRVEAEARLSQLAETTDMPCRFQYAKYYPPLVNHMAQTTFAAKVAATLADVDADSAPHNVAEDFSYMLETCPGCFLFIGQGPGPSLHSATFDFDDSIAAIGASFFARLVEARSRPNWTERAYLGVVKNNSGT</sequence>
<dbReference type="InterPro" id="IPR002933">
    <property type="entry name" value="Peptidase_M20"/>
</dbReference>
<dbReference type="NCBIfam" id="TIGR01891">
    <property type="entry name" value="amidohydrolases"/>
    <property type="match status" value="1"/>
</dbReference>
<dbReference type="PANTHER" id="PTHR11014:SF63">
    <property type="entry name" value="METALLOPEPTIDASE, PUTATIVE (AFU_ORTHOLOGUE AFUA_6G09600)-RELATED"/>
    <property type="match status" value="1"/>
</dbReference>
<dbReference type="Pfam" id="PF01546">
    <property type="entry name" value="Peptidase_M20"/>
    <property type="match status" value="1"/>
</dbReference>
<dbReference type="Gene3D" id="3.30.70.360">
    <property type="match status" value="1"/>
</dbReference>
<dbReference type="RefSeq" id="WP_341367192.1">
    <property type="nucleotide sequence ID" value="NZ_CP150951.2"/>
</dbReference>
<keyword evidence="1" id="KW-0378">Hydrolase</keyword>
<feature type="domain" description="Peptidase M20 dimerisation" evidence="2">
    <location>
        <begin position="197"/>
        <end position="289"/>
    </location>
</feature>
<dbReference type="EMBL" id="CP150951">
    <property type="protein sequence ID" value="WZC49080.1"/>
    <property type="molecule type" value="Genomic_DNA"/>
</dbReference>
<evidence type="ECO:0000313" key="4">
    <source>
        <dbReference type="Proteomes" id="UP001440612"/>
    </source>
</evidence>
<organism evidence="3 4">
    <name type="scientific">Yoonia phaeophyticola</name>
    <dbReference type="NCBI Taxonomy" id="3137369"/>
    <lineage>
        <taxon>Bacteria</taxon>
        <taxon>Pseudomonadati</taxon>
        <taxon>Pseudomonadota</taxon>
        <taxon>Alphaproteobacteria</taxon>
        <taxon>Rhodobacterales</taxon>
        <taxon>Paracoccaceae</taxon>
        <taxon>Yoonia</taxon>
    </lineage>
</organism>
<dbReference type="InterPro" id="IPR011650">
    <property type="entry name" value="Peptidase_M20_dimer"/>
</dbReference>
<evidence type="ECO:0000256" key="1">
    <source>
        <dbReference type="ARBA" id="ARBA00022801"/>
    </source>
</evidence>
<dbReference type="SUPFAM" id="SSF55031">
    <property type="entry name" value="Bacterial exopeptidase dimerisation domain"/>
    <property type="match status" value="1"/>
</dbReference>
<keyword evidence="4" id="KW-1185">Reference proteome</keyword>
<name>A0ABZ2V4I8_9RHOB</name>
<evidence type="ECO:0000259" key="2">
    <source>
        <dbReference type="Pfam" id="PF07687"/>
    </source>
</evidence>
<protein>
    <submittedName>
        <fullName evidence="3">Amidohydrolase</fullName>
    </submittedName>
</protein>
<reference evidence="4" key="1">
    <citation type="submission" date="2024-04" db="EMBL/GenBank/DDBJ databases">
        <title>Phylogenomic analyses of a clade within the roseobacter group suggest taxonomic reassignments of species of the genera Aestuariivita, Citreicella, Loktanella, Nautella, Pelagibaca, Ruegeria, Thalassobius, Thiobacimonas and Tropicibacter, and the proposal o.</title>
        <authorList>
            <person name="Jeon C.O."/>
        </authorList>
    </citation>
    <scope>NUCLEOTIDE SEQUENCE [LARGE SCALE GENOMIC DNA]</scope>
    <source>
        <strain evidence="4">BS5-3</strain>
    </source>
</reference>
<dbReference type="PANTHER" id="PTHR11014">
    <property type="entry name" value="PEPTIDASE M20 FAMILY MEMBER"/>
    <property type="match status" value="1"/>
</dbReference>
<dbReference type="InterPro" id="IPR017439">
    <property type="entry name" value="Amidohydrolase"/>
</dbReference>
<dbReference type="SUPFAM" id="SSF53187">
    <property type="entry name" value="Zn-dependent exopeptidases"/>
    <property type="match status" value="1"/>
</dbReference>